<dbReference type="InterPro" id="IPR036237">
    <property type="entry name" value="Xyl_isomerase-like_sf"/>
</dbReference>
<name>A0A4U0RZV2_9ACTN</name>
<keyword evidence="3" id="KW-0413">Isomerase</keyword>
<sequence length="332" mass="36074">MGLPNRDLDRRGLLRAAVGATVAIGAAALAGATPALAAASTSPATADRSASLTIPMGSIGIQLYSVRDKVAQLGFRVVFETLAQMGYKEVEFAGYTQNTSILGRQITVPEIRQLLDDNGLRAIGSHVDLGTWAAGLDQQLDYAEILGMKHVGTANAPSNTETVSAYLSASELFNTYGEAAAARGLMFYQHNHYPEFAFATDQPSVRLYDVFLANTDPRYVFLEMDVYWAYVGQYRYPGFDPAAYVRAHPHRYPMFHMKDGAPNPDNPNGYDIVEFGAGDLPYKSFIHAIGPRGVHLPIWEQDTAVNTLPNPPGSFASAQRSLTAIDDLLSKH</sequence>
<dbReference type="EMBL" id="SUMC01000075">
    <property type="protein sequence ID" value="TKA01187.1"/>
    <property type="molecule type" value="Genomic_DNA"/>
</dbReference>
<dbReference type="PANTHER" id="PTHR12110">
    <property type="entry name" value="HYDROXYPYRUVATE ISOMERASE"/>
    <property type="match status" value="1"/>
</dbReference>
<feature type="domain" description="Xylose isomerase-like TIM barrel" evidence="2">
    <location>
        <begin position="79"/>
        <end position="293"/>
    </location>
</feature>
<gene>
    <name evidence="3" type="ORF">FCI23_41125</name>
</gene>
<dbReference type="Pfam" id="PF01261">
    <property type="entry name" value="AP_endonuc_2"/>
    <property type="match status" value="1"/>
</dbReference>
<evidence type="ECO:0000259" key="2">
    <source>
        <dbReference type="Pfam" id="PF01261"/>
    </source>
</evidence>
<dbReference type="OrthoDB" id="9798407at2"/>
<proteinExistence type="predicted"/>
<dbReference type="Gene3D" id="3.20.20.150">
    <property type="entry name" value="Divalent-metal-dependent TIM barrel enzymes"/>
    <property type="match status" value="1"/>
</dbReference>
<dbReference type="GO" id="GO:0016853">
    <property type="term" value="F:isomerase activity"/>
    <property type="evidence" value="ECO:0007669"/>
    <property type="project" value="UniProtKB-KW"/>
</dbReference>
<accession>A0A4U0RZV2</accession>
<dbReference type="InterPro" id="IPR006311">
    <property type="entry name" value="TAT_signal"/>
</dbReference>
<feature type="chain" id="PRO_5020797524" evidence="1">
    <location>
        <begin position="38"/>
        <end position="332"/>
    </location>
</feature>
<evidence type="ECO:0000256" key="1">
    <source>
        <dbReference type="SAM" id="SignalP"/>
    </source>
</evidence>
<reference evidence="3 4" key="1">
    <citation type="submission" date="2019-04" db="EMBL/GenBank/DDBJ databases">
        <title>Streptomyces oryziradicis sp. nov., a novel actinomycete isolated from rhizosphere soil of rice (Oryza sativa L.).</title>
        <authorList>
            <person name="Li C."/>
        </authorList>
    </citation>
    <scope>NUCLEOTIDE SEQUENCE [LARGE SCALE GENOMIC DNA]</scope>
    <source>
        <strain evidence="3 4">NEAU-C40</strain>
    </source>
</reference>
<keyword evidence="1" id="KW-0732">Signal</keyword>
<dbReference type="PROSITE" id="PS51318">
    <property type="entry name" value="TAT"/>
    <property type="match status" value="1"/>
</dbReference>
<dbReference type="AlphaFoldDB" id="A0A4U0RZV2"/>
<organism evidence="3 4">
    <name type="scientific">Actinacidiphila oryziradicis</name>
    <dbReference type="NCBI Taxonomy" id="2571141"/>
    <lineage>
        <taxon>Bacteria</taxon>
        <taxon>Bacillati</taxon>
        <taxon>Actinomycetota</taxon>
        <taxon>Actinomycetes</taxon>
        <taxon>Kitasatosporales</taxon>
        <taxon>Streptomycetaceae</taxon>
        <taxon>Actinacidiphila</taxon>
    </lineage>
</organism>
<dbReference type="PANTHER" id="PTHR12110:SF41">
    <property type="entry name" value="INOSOSE DEHYDRATASE"/>
    <property type="match status" value="1"/>
</dbReference>
<dbReference type="InterPro" id="IPR013022">
    <property type="entry name" value="Xyl_isomerase-like_TIM-brl"/>
</dbReference>
<dbReference type="Proteomes" id="UP000305778">
    <property type="component" value="Unassembled WGS sequence"/>
</dbReference>
<feature type="signal peptide" evidence="1">
    <location>
        <begin position="1"/>
        <end position="37"/>
    </location>
</feature>
<evidence type="ECO:0000313" key="3">
    <source>
        <dbReference type="EMBL" id="TKA01187.1"/>
    </source>
</evidence>
<evidence type="ECO:0000313" key="4">
    <source>
        <dbReference type="Proteomes" id="UP000305778"/>
    </source>
</evidence>
<dbReference type="RefSeq" id="WP_136729229.1">
    <property type="nucleotide sequence ID" value="NZ_JAOPYF010000558.1"/>
</dbReference>
<dbReference type="SUPFAM" id="SSF51658">
    <property type="entry name" value="Xylose isomerase-like"/>
    <property type="match status" value="1"/>
</dbReference>
<comment type="caution">
    <text evidence="3">The sequence shown here is derived from an EMBL/GenBank/DDBJ whole genome shotgun (WGS) entry which is preliminary data.</text>
</comment>
<protein>
    <submittedName>
        <fullName evidence="3">Sugar phosphate isomerase/epimerase</fullName>
    </submittedName>
</protein>
<keyword evidence="4" id="KW-1185">Reference proteome</keyword>
<dbReference type="InterPro" id="IPR050312">
    <property type="entry name" value="IolE/XylAMocC-like"/>
</dbReference>